<dbReference type="InterPro" id="IPR002104">
    <property type="entry name" value="Integrase_catalytic"/>
</dbReference>
<dbReference type="Proteomes" id="UP000269412">
    <property type="component" value="Unassembled WGS sequence"/>
</dbReference>
<dbReference type="GO" id="GO:0003677">
    <property type="term" value="F:DNA binding"/>
    <property type="evidence" value="ECO:0007669"/>
    <property type="project" value="UniProtKB-UniRule"/>
</dbReference>
<evidence type="ECO:0000256" key="2">
    <source>
        <dbReference type="ARBA" id="ARBA00022908"/>
    </source>
</evidence>
<feature type="domain" description="Core-binding (CB)" evidence="7">
    <location>
        <begin position="87"/>
        <end position="170"/>
    </location>
</feature>
<dbReference type="InterPro" id="IPR010998">
    <property type="entry name" value="Integrase_recombinase_N"/>
</dbReference>
<sequence length="384" mass="44881">MSVIYIEPFFHKKENQIAFRFKYNNEIKEYIKQLKSLRWSSTNKTFYIKNTPNNKVLVYNHLKNTPWKVDYSAFKKNTVIVKPTLTPERLSFFNDFKKFLVGKRYSESTIGVYSGFVYDFLAFLKNTNLKEITNKHVELFIEEVIVTKAYSISTHRQLISALKQFTLFYPETAMTNLELKRPKKSKKLPSVLSQEEVVDLLRCTKNLKHRAIIGLLYSAGMRIGELTSLKLKNIHVDRRQIFIENGKGRKDRYVVLAESFMPLLKNYFTTYKPTTYFVEGTLGKPYSESSIRKFLQRSCKAARISKHVTPHTLRHSYATHLLENGIGLRHIQELLGHSKPETTMVYTHVAKKDLLDIRSPLDIIVNQLTKTNKREQNVLLSRNL</sequence>
<evidence type="ECO:0000313" key="9">
    <source>
        <dbReference type="Proteomes" id="UP000269412"/>
    </source>
</evidence>
<comment type="caution">
    <text evidence="8">The sequence shown here is derived from an EMBL/GenBank/DDBJ whole genome shotgun (WGS) entry which is preliminary data.</text>
</comment>
<dbReference type="GO" id="GO:0006310">
    <property type="term" value="P:DNA recombination"/>
    <property type="evidence" value="ECO:0007669"/>
    <property type="project" value="UniProtKB-KW"/>
</dbReference>
<evidence type="ECO:0000259" key="7">
    <source>
        <dbReference type="PROSITE" id="PS51900"/>
    </source>
</evidence>
<dbReference type="PANTHER" id="PTHR30349:SF64">
    <property type="entry name" value="PROPHAGE INTEGRASE INTD-RELATED"/>
    <property type="match status" value="1"/>
</dbReference>
<evidence type="ECO:0000259" key="6">
    <source>
        <dbReference type="PROSITE" id="PS51898"/>
    </source>
</evidence>
<dbReference type="PROSITE" id="PS51900">
    <property type="entry name" value="CB"/>
    <property type="match status" value="1"/>
</dbReference>
<keyword evidence="2" id="KW-0229">DNA integration</keyword>
<dbReference type="Pfam" id="PF13495">
    <property type="entry name" value="Phage_int_SAM_4"/>
    <property type="match status" value="1"/>
</dbReference>
<dbReference type="Gene3D" id="1.10.150.130">
    <property type="match status" value="1"/>
</dbReference>
<keyword evidence="9" id="KW-1185">Reference proteome</keyword>
<dbReference type="GO" id="GO:0015074">
    <property type="term" value="P:DNA integration"/>
    <property type="evidence" value="ECO:0007669"/>
    <property type="project" value="UniProtKB-KW"/>
</dbReference>
<dbReference type="PANTHER" id="PTHR30349">
    <property type="entry name" value="PHAGE INTEGRASE-RELATED"/>
    <property type="match status" value="1"/>
</dbReference>
<evidence type="ECO:0000313" key="8">
    <source>
        <dbReference type="EMBL" id="RKR13515.1"/>
    </source>
</evidence>
<dbReference type="Pfam" id="PF00589">
    <property type="entry name" value="Phage_integrase"/>
    <property type="match status" value="1"/>
</dbReference>
<dbReference type="RefSeq" id="WP_121067817.1">
    <property type="nucleotide sequence ID" value="NZ_RBIQ01000008.1"/>
</dbReference>
<dbReference type="SUPFAM" id="SSF56349">
    <property type="entry name" value="DNA breaking-rejoining enzymes"/>
    <property type="match status" value="1"/>
</dbReference>
<dbReference type="InterPro" id="IPR044068">
    <property type="entry name" value="CB"/>
</dbReference>
<protein>
    <submittedName>
        <fullName evidence="8">Site-specific recombinase XerD</fullName>
    </submittedName>
</protein>
<accession>A0A495E9C8</accession>
<dbReference type="AlphaFoldDB" id="A0A495E9C8"/>
<dbReference type="InterPro" id="IPR011010">
    <property type="entry name" value="DNA_brk_join_enz"/>
</dbReference>
<dbReference type="InterPro" id="IPR013762">
    <property type="entry name" value="Integrase-like_cat_sf"/>
</dbReference>
<reference evidence="8 9" key="1">
    <citation type="submission" date="2018-10" db="EMBL/GenBank/DDBJ databases">
        <title>Genomic Encyclopedia of Archaeal and Bacterial Type Strains, Phase II (KMG-II): from individual species to whole genera.</title>
        <authorList>
            <person name="Goeker M."/>
        </authorList>
    </citation>
    <scope>NUCLEOTIDE SEQUENCE [LARGE SCALE GENOMIC DNA]</scope>
    <source>
        <strain evidence="8 9">DSM 25230</strain>
    </source>
</reference>
<organism evidence="8 9">
    <name type="scientific">Maribacter vaceletii</name>
    <dbReference type="NCBI Taxonomy" id="1206816"/>
    <lineage>
        <taxon>Bacteria</taxon>
        <taxon>Pseudomonadati</taxon>
        <taxon>Bacteroidota</taxon>
        <taxon>Flavobacteriia</taxon>
        <taxon>Flavobacteriales</taxon>
        <taxon>Flavobacteriaceae</taxon>
        <taxon>Maribacter</taxon>
    </lineage>
</organism>
<evidence type="ECO:0000256" key="5">
    <source>
        <dbReference type="PROSITE-ProRule" id="PRU01248"/>
    </source>
</evidence>
<name>A0A495E9C8_9FLAO</name>
<evidence type="ECO:0000256" key="3">
    <source>
        <dbReference type="ARBA" id="ARBA00023125"/>
    </source>
</evidence>
<evidence type="ECO:0000256" key="4">
    <source>
        <dbReference type="ARBA" id="ARBA00023172"/>
    </source>
</evidence>
<comment type="similarity">
    <text evidence="1">Belongs to the 'phage' integrase family.</text>
</comment>
<gene>
    <name evidence="8" type="ORF">CLV91_2237</name>
</gene>
<evidence type="ECO:0000256" key="1">
    <source>
        <dbReference type="ARBA" id="ARBA00008857"/>
    </source>
</evidence>
<dbReference type="Gene3D" id="1.10.443.10">
    <property type="entry name" value="Intergrase catalytic core"/>
    <property type="match status" value="2"/>
</dbReference>
<dbReference type="EMBL" id="RBIQ01000008">
    <property type="protein sequence ID" value="RKR13515.1"/>
    <property type="molecule type" value="Genomic_DNA"/>
</dbReference>
<dbReference type="InterPro" id="IPR050090">
    <property type="entry name" value="Tyrosine_recombinase_XerCD"/>
</dbReference>
<keyword evidence="3 5" id="KW-0238">DNA-binding</keyword>
<keyword evidence="4" id="KW-0233">DNA recombination</keyword>
<dbReference type="InterPro" id="IPR004107">
    <property type="entry name" value="Integrase_SAM-like_N"/>
</dbReference>
<dbReference type="OrthoDB" id="9801717at2"/>
<dbReference type="PROSITE" id="PS51898">
    <property type="entry name" value="TYR_RECOMBINASE"/>
    <property type="match status" value="1"/>
</dbReference>
<feature type="domain" description="Tyr recombinase" evidence="6">
    <location>
        <begin position="187"/>
        <end position="359"/>
    </location>
</feature>
<proteinExistence type="inferred from homology"/>